<accession>A0ABS9NP62</accession>
<dbReference type="InterPro" id="IPR036282">
    <property type="entry name" value="Glutathione-S-Trfase_C_sf"/>
</dbReference>
<dbReference type="InterPro" id="IPR036249">
    <property type="entry name" value="Thioredoxin-like_sf"/>
</dbReference>
<dbReference type="RefSeq" id="WP_238748093.1">
    <property type="nucleotide sequence ID" value="NZ_JAKOOW010000032.1"/>
</dbReference>
<dbReference type="SFLD" id="SFLDS00019">
    <property type="entry name" value="Glutathione_Transferase_(cytos"/>
    <property type="match status" value="1"/>
</dbReference>
<name>A0ABS9NP62_9NEIS</name>
<gene>
    <name evidence="2" type="primary">grxB</name>
    <name evidence="2" type="ORF">MB824_08740</name>
</gene>
<sequence>MKLYVYDHCPFCVRARMAAGLLGSEVETLYLPNDDEATPISMTGVKVLPILQKPDGSFMGESLDIVRYFNEQAGGKLDDSVRPEVQAWFDRMLKAVLPLVWPRDIQLGLPEFPNEAAIAYFREKKTAVIGDFDRHLADTPQLLAGIAADLAQIDGLIHSPESVGSRIGMEDILVFPLLRNLTMVRGLQLPAKTAAYVENMSKKSGVPLFAERAV</sequence>
<comment type="caution">
    <text evidence="2">The sequence shown here is derived from an EMBL/GenBank/DDBJ whole genome shotgun (WGS) entry which is preliminary data.</text>
</comment>
<dbReference type="InterPro" id="IPR007494">
    <property type="entry name" value="Glutaredoxin2_C"/>
</dbReference>
<organism evidence="2 3">
    <name type="scientific">Kingella pumchi</name>
    <dbReference type="NCBI Taxonomy" id="2779506"/>
    <lineage>
        <taxon>Bacteria</taxon>
        <taxon>Pseudomonadati</taxon>
        <taxon>Pseudomonadota</taxon>
        <taxon>Betaproteobacteria</taxon>
        <taxon>Neisseriales</taxon>
        <taxon>Neisseriaceae</taxon>
        <taxon>Kingella</taxon>
    </lineage>
</organism>
<dbReference type="SUPFAM" id="SSF47616">
    <property type="entry name" value="GST C-terminal domain-like"/>
    <property type="match status" value="1"/>
</dbReference>
<feature type="domain" description="GST N-terminal" evidence="1">
    <location>
        <begin position="1"/>
        <end position="77"/>
    </location>
</feature>
<dbReference type="Gene3D" id="3.40.30.10">
    <property type="entry name" value="Glutaredoxin"/>
    <property type="match status" value="1"/>
</dbReference>
<dbReference type="NCBIfam" id="NF007702">
    <property type="entry name" value="PRK10387.1"/>
    <property type="match status" value="1"/>
</dbReference>
<dbReference type="InterPro" id="IPR011901">
    <property type="entry name" value="Grx2"/>
</dbReference>
<dbReference type="SFLD" id="SFLDG01204">
    <property type="entry name" value="Grx2-like.1"/>
    <property type="match status" value="1"/>
</dbReference>
<dbReference type="CDD" id="cd03199">
    <property type="entry name" value="GST_C_GRX2"/>
    <property type="match status" value="1"/>
</dbReference>
<protein>
    <submittedName>
        <fullName evidence="2">Glutaredoxin 2</fullName>
    </submittedName>
</protein>
<evidence type="ECO:0000259" key="1">
    <source>
        <dbReference type="PROSITE" id="PS50404"/>
    </source>
</evidence>
<reference evidence="2 3" key="1">
    <citation type="submission" date="2022-02" db="EMBL/GenBank/DDBJ databases">
        <title>Genome sequence data of Kingella unionensis sp. nov. strain CICC 24913 (CCUG 75125).</title>
        <authorList>
            <person name="Xiao M."/>
        </authorList>
    </citation>
    <scope>NUCLEOTIDE SEQUENCE [LARGE SCALE GENOMIC DNA]</scope>
    <source>
        <strain evidence="2 3">CICC 24913</strain>
    </source>
</reference>
<proteinExistence type="predicted"/>
<dbReference type="InterPro" id="IPR004045">
    <property type="entry name" value="Glutathione_S-Trfase_N"/>
</dbReference>
<dbReference type="InterPro" id="IPR040079">
    <property type="entry name" value="Glutathione_S-Trfase"/>
</dbReference>
<dbReference type="EMBL" id="JAKOOW010000032">
    <property type="protein sequence ID" value="MCG6504582.1"/>
    <property type="molecule type" value="Genomic_DNA"/>
</dbReference>
<dbReference type="Gene3D" id="1.20.1050.10">
    <property type="match status" value="1"/>
</dbReference>
<keyword evidence="3" id="KW-1185">Reference proteome</keyword>
<dbReference type="NCBIfam" id="TIGR02182">
    <property type="entry name" value="GRXB"/>
    <property type="match status" value="1"/>
</dbReference>
<dbReference type="PROSITE" id="PS51354">
    <property type="entry name" value="GLUTAREDOXIN_2"/>
    <property type="match status" value="1"/>
</dbReference>
<evidence type="ECO:0000313" key="2">
    <source>
        <dbReference type="EMBL" id="MCG6504582.1"/>
    </source>
</evidence>
<evidence type="ECO:0000313" key="3">
    <source>
        <dbReference type="Proteomes" id="UP001298424"/>
    </source>
</evidence>
<dbReference type="Proteomes" id="UP001298424">
    <property type="component" value="Unassembled WGS sequence"/>
</dbReference>
<dbReference type="Pfam" id="PF04399">
    <property type="entry name" value="Glutaredoxin2_C"/>
    <property type="match status" value="1"/>
</dbReference>
<dbReference type="PROSITE" id="PS50404">
    <property type="entry name" value="GST_NTER"/>
    <property type="match status" value="1"/>
</dbReference>
<dbReference type="SUPFAM" id="SSF52833">
    <property type="entry name" value="Thioredoxin-like"/>
    <property type="match status" value="1"/>
</dbReference>
<dbReference type="SFLD" id="SFLDG01183">
    <property type="entry name" value="Grx2-like"/>
    <property type="match status" value="1"/>
</dbReference>
<dbReference type="Pfam" id="PF13417">
    <property type="entry name" value="GST_N_3"/>
    <property type="match status" value="1"/>
</dbReference>